<evidence type="ECO:0000313" key="8">
    <source>
        <dbReference type="EMBL" id="NYI99652.1"/>
    </source>
</evidence>
<dbReference type="RefSeq" id="WP_179666276.1">
    <property type="nucleotide sequence ID" value="NZ_JACCFP010000001.1"/>
</dbReference>
<keyword evidence="5" id="KW-0547">Nucleotide-binding</keyword>
<dbReference type="InterPro" id="IPR006096">
    <property type="entry name" value="Glu/Leu/Phe/Val/Trp_DH_C"/>
</dbReference>
<dbReference type="Proteomes" id="UP000530424">
    <property type="component" value="Unassembled WGS sequence"/>
</dbReference>
<dbReference type="PANTHER" id="PTHR42722">
    <property type="entry name" value="LEUCINE DEHYDROGENASE"/>
    <property type="match status" value="1"/>
</dbReference>
<dbReference type="EC" id="1.4.1.9" evidence="8"/>
<reference evidence="8 9" key="1">
    <citation type="submission" date="2020-07" db="EMBL/GenBank/DDBJ databases">
        <title>Sequencing the genomes of 1000 actinobacteria strains.</title>
        <authorList>
            <person name="Klenk H.-P."/>
        </authorList>
    </citation>
    <scope>NUCLEOTIDE SEQUENCE [LARGE SCALE GENOMIC DNA]</scope>
    <source>
        <strain evidence="8 9">DSM 103833</strain>
    </source>
</reference>
<evidence type="ECO:0000256" key="6">
    <source>
        <dbReference type="RuleBase" id="RU004417"/>
    </source>
</evidence>
<dbReference type="PANTHER" id="PTHR42722:SF1">
    <property type="entry name" value="VALINE DEHYDROGENASE"/>
    <property type="match status" value="1"/>
</dbReference>
<evidence type="ECO:0000256" key="2">
    <source>
        <dbReference type="ARBA" id="ARBA00023002"/>
    </source>
</evidence>
<dbReference type="EMBL" id="JACCFP010000001">
    <property type="protein sequence ID" value="NYI99652.1"/>
    <property type="molecule type" value="Genomic_DNA"/>
</dbReference>
<evidence type="ECO:0000256" key="1">
    <source>
        <dbReference type="ARBA" id="ARBA00006382"/>
    </source>
</evidence>
<keyword evidence="9" id="KW-1185">Reference proteome</keyword>
<proteinExistence type="inferred from homology"/>
<evidence type="ECO:0000259" key="7">
    <source>
        <dbReference type="SMART" id="SM00839"/>
    </source>
</evidence>
<protein>
    <submittedName>
        <fullName evidence="8">Leucine dehydrogenase</fullName>
        <ecNumber evidence="8">1.4.1.9</ecNumber>
    </submittedName>
</protein>
<dbReference type="PIRSF" id="PIRSF000188">
    <property type="entry name" value="Phe_leu_dh"/>
    <property type="match status" value="1"/>
</dbReference>
<dbReference type="Gene3D" id="3.40.50.720">
    <property type="entry name" value="NAD(P)-binding Rossmann-like Domain"/>
    <property type="match status" value="1"/>
</dbReference>
<dbReference type="GO" id="GO:0050049">
    <property type="term" value="F:L-leucine dehydrogenase activity"/>
    <property type="evidence" value="ECO:0007669"/>
    <property type="project" value="UniProtKB-EC"/>
</dbReference>
<gene>
    <name evidence="8" type="ORF">HNR19_000351</name>
</gene>
<comment type="similarity">
    <text evidence="1 6">Belongs to the Glu/Leu/Phe/Val dehydrogenases family.</text>
</comment>
<dbReference type="PRINTS" id="PR00082">
    <property type="entry name" value="GLFDHDRGNASE"/>
</dbReference>
<evidence type="ECO:0000313" key="9">
    <source>
        <dbReference type="Proteomes" id="UP000530424"/>
    </source>
</evidence>
<evidence type="ECO:0000256" key="5">
    <source>
        <dbReference type="PIRSR" id="PIRSR000188-2"/>
    </source>
</evidence>
<dbReference type="Pfam" id="PF00208">
    <property type="entry name" value="ELFV_dehydrog"/>
    <property type="match status" value="1"/>
</dbReference>
<dbReference type="AlphaFoldDB" id="A0A853BZU5"/>
<comment type="caution">
    <text evidence="8">The sequence shown here is derived from an EMBL/GenBank/DDBJ whole genome shotgun (WGS) entry which is preliminary data.</text>
</comment>
<dbReference type="Gene3D" id="3.40.50.10860">
    <property type="entry name" value="Leucine Dehydrogenase, chain A, domain 1"/>
    <property type="match status" value="1"/>
</dbReference>
<dbReference type="InterPro" id="IPR006097">
    <property type="entry name" value="Glu/Leu/Phe/Val/Trp_DH_dimer"/>
</dbReference>
<evidence type="ECO:0000256" key="3">
    <source>
        <dbReference type="ARBA" id="ARBA00023027"/>
    </source>
</evidence>
<dbReference type="SUPFAM" id="SSF53223">
    <property type="entry name" value="Aminoacid dehydrogenase-like, N-terminal domain"/>
    <property type="match status" value="1"/>
</dbReference>
<name>A0A853BZU5_9ACTN</name>
<dbReference type="CDD" id="cd01075">
    <property type="entry name" value="NAD_bind_Leu_Phe_Val_DH"/>
    <property type="match status" value="1"/>
</dbReference>
<dbReference type="GO" id="GO:0000166">
    <property type="term" value="F:nucleotide binding"/>
    <property type="evidence" value="ECO:0007669"/>
    <property type="project" value="UniProtKB-KW"/>
</dbReference>
<dbReference type="SMART" id="SM00839">
    <property type="entry name" value="ELFV_dehydrog"/>
    <property type="match status" value="1"/>
</dbReference>
<dbReference type="GO" id="GO:0006520">
    <property type="term" value="P:amino acid metabolic process"/>
    <property type="evidence" value="ECO:0007669"/>
    <property type="project" value="InterPro"/>
</dbReference>
<feature type="active site" description="Proton donor/acceptor" evidence="4">
    <location>
        <position position="79"/>
    </location>
</feature>
<keyword evidence="2 6" id="KW-0560">Oxidoreductase</keyword>
<dbReference type="InterPro" id="IPR036291">
    <property type="entry name" value="NAD(P)-bd_dom_sf"/>
</dbReference>
<dbReference type="InterPro" id="IPR046346">
    <property type="entry name" value="Aminoacid_DH-like_N_sf"/>
</dbReference>
<sequence>MRITEIDADGYEQVVRVADPATGLDAIIAIHDTTLGPALGGVRMRAYPSTADALDDVLRLAKGMTYKFALARGDHGGGKSVIIGSPEGKTPDLLRAFADAVRALDGRYVPGVDSGTTQDDLRAMEAAGAIASCTGDDPSPYTALGVHAGILAAVRHLDGSPELRGRRVVVQGVGHVGASLVRQLVSSGAEVVVADVDDRAVAAVAGSLPVAVVPVEDALTVACDVYAPCALGGVVDDDSLARLDARAVVGAANNVLADPRHGEELHGRGILYAPDFCANAGGIIFLGAEASGLPATEARRRVRRIGRTLEEIWEIAGREDRPPPEVAMAMAEQVLASRRGA</sequence>
<keyword evidence="3 5" id="KW-0520">NAD</keyword>
<accession>A0A853BZU5</accession>
<feature type="binding site" evidence="5">
    <location>
        <begin position="172"/>
        <end position="177"/>
    </location>
    <ligand>
        <name>NAD(+)</name>
        <dbReference type="ChEBI" id="CHEBI:57540"/>
    </ligand>
</feature>
<dbReference type="SUPFAM" id="SSF51735">
    <property type="entry name" value="NAD(P)-binding Rossmann-fold domains"/>
    <property type="match status" value="1"/>
</dbReference>
<organism evidence="8 9">
    <name type="scientific">Nocardioides thalensis</name>
    <dbReference type="NCBI Taxonomy" id="1914755"/>
    <lineage>
        <taxon>Bacteria</taxon>
        <taxon>Bacillati</taxon>
        <taxon>Actinomycetota</taxon>
        <taxon>Actinomycetes</taxon>
        <taxon>Propionibacteriales</taxon>
        <taxon>Nocardioidaceae</taxon>
        <taxon>Nocardioides</taxon>
    </lineage>
</organism>
<dbReference type="InterPro" id="IPR016211">
    <property type="entry name" value="Glu/Phe/Leu/Val/Trp_DH_bac/arc"/>
</dbReference>
<dbReference type="Pfam" id="PF02812">
    <property type="entry name" value="ELFV_dehydrog_N"/>
    <property type="match status" value="1"/>
</dbReference>
<evidence type="ECO:0000256" key="4">
    <source>
        <dbReference type="PIRSR" id="PIRSR000188-1"/>
    </source>
</evidence>
<dbReference type="InterPro" id="IPR006095">
    <property type="entry name" value="Glu/Leu/Phe/Val/Trp_DH"/>
</dbReference>
<feature type="domain" description="Glutamate/phenylalanine/leucine/valine/L-tryptophan dehydrogenase C-terminal" evidence="7">
    <location>
        <begin position="136"/>
        <end position="340"/>
    </location>
</feature>